<feature type="transmembrane region" description="Helical" evidence="5">
    <location>
        <begin position="181"/>
        <end position="206"/>
    </location>
</feature>
<dbReference type="PROSITE" id="PS50262">
    <property type="entry name" value="G_PROTEIN_RECEP_F1_2"/>
    <property type="match status" value="1"/>
</dbReference>
<protein>
    <submittedName>
        <fullName evidence="8">G_PROTEIN_RECEP_F1_2 domain-containing protein</fullName>
    </submittedName>
</protein>
<accession>A0A7E4VGP6</accession>
<evidence type="ECO:0000259" key="6">
    <source>
        <dbReference type="PROSITE" id="PS50262"/>
    </source>
</evidence>
<dbReference type="GO" id="GO:0016020">
    <property type="term" value="C:membrane"/>
    <property type="evidence" value="ECO:0007669"/>
    <property type="project" value="UniProtKB-SubCell"/>
</dbReference>
<reference evidence="7" key="1">
    <citation type="journal article" date="2013" name="Genetics">
        <title>The draft genome and transcriptome of Panagrellus redivivus are shaped by the harsh demands of a free-living lifestyle.</title>
        <authorList>
            <person name="Srinivasan J."/>
            <person name="Dillman A.R."/>
            <person name="Macchietto M.G."/>
            <person name="Heikkinen L."/>
            <person name="Lakso M."/>
            <person name="Fracchia K.M."/>
            <person name="Antoshechkin I."/>
            <person name="Mortazavi A."/>
            <person name="Wong G."/>
            <person name="Sternberg P.W."/>
        </authorList>
    </citation>
    <scope>NUCLEOTIDE SEQUENCE [LARGE SCALE GENOMIC DNA]</scope>
    <source>
        <strain evidence="7">MT8872</strain>
    </source>
</reference>
<feature type="transmembrane region" description="Helical" evidence="5">
    <location>
        <begin position="22"/>
        <end position="43"/>
    </location>
</feature>
<proteinExistence type="predicted"/>
<feature type="transmembrane region" description="Helical" evidence="5">
    <location>
        <begin position="55"/>
        <end position="77"/>
    </location>
</feature>
<feature type="transmembrane region" description="Helical" evidence="5">
    <location>
        <begin position="137"/>
        <end position="157"/>
    </location>
</feature>
<dbReference type="PANTHER" id="PTHR46561:SF11">
    <property type="entry name" value="SERPENTINE RECEPTOR CLASS ALPHA_BETA-14"/>
    <property type="match status" value="1"/>
</dbReference>
<organism evidence="7 8">
    <name type="scientific">Panagrellus redivivus</name>
    <name type="common">Microworm</name>
    <dbReference type="NCBI Taxonomy" id="6233"/>
    <lineage>
        <taxon>Eukaryota</taxon>
        <taxon>Metazoa</taxon>
        <taxon>Ecdysozoa</taxon>
        <taxon>Nematoda</taxon>
        <taxon>Chromadorea</taxon>
        <taxon>Rhabditida</taxon>
        <taxon>Tylenchina</taxon>
        <taxon>Panagrolaimomorpha</taxon>
        <taxon>Panagrolaimoidea</taxon>
        <taxon>Panagrolaimidae</taxon>
        <taxon>Panagrellus</taxon>
    </lineage>
</organism>
<dbReference type="WBParaSite" id="Pan_g20728.t1">
    <property type="protein sequence ID" value="Pan_g20728.t1"/>
    <property type="gene ID" value="Pan_g20728"/>
</dbReference>
<sequence length="332" mass="38038">MSNICVQSALIGNHAWININSVAGIFVSLGTLVVQMLLFTYVRHNRVYCHTNFKLISLSFCLFFMLNAIFGAVMQTFNQFQWRFGTCSAVLQRWQCLMFRAPQLVAMIGFSLNHVLLFVDRAFATWNPKKYEQQSPIVGVMAVSIIWSIAILTMVLMTSDNDMSVKYAYCMVSVEKTGPRMLTVCFVLAVIDSLALLGDGILKWLCRQQDKNRNLKISPGRYILGEQVQIIENQITTTALFPFAVLHVTMFFVFLVATTMYRYLNTTATLTPDVISHLEIMHLLVFIYVLAANILNLLTYRQLFLTREKSRTDAGIKNHTDAYFRMFEQQIH</sequence>
<keyword evidence="4 5" id="KW-0472">Membrane</keyword>
<feature type="transmembrane region" description="Helical" evidence="5">
    <location>
        <begin position="239"/>
        <end position="260"/>
    </location>
</feature>
<comment type="subcellular location">
    <subcellularLocation>
        <location evidence="1">Membrane</location>
        <topology evidence="1">Multi-pass membrane protein</topology>
    </subcellularLocation>
</comment>
<keyword evidence="2 5" id="KW-0812">Transmembrane</keyword>
<dbReference type="InterPro" id="IPR000832">
    <property type="entry name" value="GPCR_2_secretin-like"/>
</dbReference>
<dbReference type="Gene3D" id="1.20.1070.10">
    <property type="entry name" value="Rhodopsin 7-helix transmembrane proteins"/>
    <property type="match status" value="1"/>
</dbReference>
<keyword evidence="7" id="KW-1185">Reference proteome</keyword>
<dbReference type="AlphaFoldDB" id="A0A7E4VGP6"/>
<dbReference type="PANTHER" id="PTHR46561">
    <property type="entry name" value="SERPENTINE RECEPTOR, CLASS AB (CLASS A-LIKE)-RELATED"/>
    <property type="match status" value="1"/>
</dbReference>
<dbReference type="Pfam" id="PF10292">
    <property type="entry name" value="7TM_GPCR_Srab"/>
    <property type="match status" value="1"/>
</dbReference>
<feature type="transmembrane region" description="Helical" evidence="5">
    <location>
        <begin position="280"/>
        <end position="300"/>
    </location>
</feature>
<evidence type="ECO:0000256" key="4">
    <source>
        <dbReference type="ARBA" id="ARBA00023136"/>
    </source>
</evidence>
<dbReference type="InterPro" id="IPR053286">
    <property type="entry name" value="Nematode_rcpt-like_srab"/>
</dbReference>
<evidence type="ECO:0000313" key="8">
    <source>
        <dbReference type="WBParaSite" id="Pan_g20728.t1"/>
    </source>
</evidence>
<name>A0A7E4VGP6_PANRE</name>
<evidence type="ECO:0000256" key="5">
    <source>
        <dbReference type="SAM" id="Phobius"/>
    </source>
</evidence>
<dbReference type="PRINTS" id="PR00249">
    <property type="entry name" value="GPCRSECRETIN"/>
</dbReference>
<keyword evidence="3 5" id="KW-1133">Transmembrane helix</keyword>
<dbReference type="GO" id="GO:0004930">
    <property type="term" value="F:G protein-coupled receptor activity"/>
    <property type="evidence" value="ECO:0007669"/>
    <property type="project" value="InterPro"/>
</dbReference>
<evidence type="ECO:0000313" key="7">
    <source>
        <dbReference type="Proteomes" id="UP000492821"/>
    </source>
</evidence>
<evidence type="ECO:0000256" key="3">
    <source>
        <dbReference type="ARBA" id="ARBA00022989"/>
    </source>
</evidence>
<evidence type="ECO:0000256" key="1">
    <source>
        <dbReference type="ARBA" id="ARBA00004141"/>
    </source>
</evidence>
<dbReference type="Proteomes" id="UP000492821">
    <property type="component" value="Unassembled WGS sequence"/>
</dbReference>
<dbReference type="InterPro" id="IPR019408">
    <property type="entry name" value="7TM_GPCR_serpentine_rcpt_Srab"/>
</dbReference>
<reference evidence="8" key="2">
    <citation type="submission" date="2020-10" db="UniProtKB">
        <authorList>
            <consortium name="WormBaseParasite"/>
        </authorList>
    </citation>
    <scope>IDENTIFICATION</scope>
</reference>
<feature type="domain" description="G-protein coupled receptors family 1 profile" evidence="6">
    <location>
        <begin position="30"/>
        <end position="300"/>
    </location>
</feature>
<evidence type="ECO:0000256" key="2">
    <source>
        <dbReference type="ARBA" id="ARBA00022692"/>
    </source>
</evidence>
<feature type="transmembrane region" description="Helical" evidence="5">
    <location>
        <begin position="97"/>
        <end position="116"/>
    </location>
</feature>
<dbReference type="InterPro" id="IPR017452">
    <property type="entry name" value="GPCR_Rhodpsn_7TM"/>
</dbReference>